<evidence type="ECO:0000256" key="9">
    <source>
        <dbReference type="RuleBase" id="RU000488"/>
    </source>
</evidence>
<feature type="transmembrane region" description="Helical" evidence="10">
    <location>
        <begin position="434"/>
        <end position="455"/>
    </location>
</feature>
<reference evidence="11" key="2">
    <citation type="submission" date="2013-10" db="EMBL/GenBank/DDBJ databases">
        <authorList>
            <person name="Aslett M."/>
        </authorList>
    </citation>
    <scope>NUCLEOTIDE SEQUENCE [LARGE SCALE GENOMIC DNA]</scope>
    <source>
        <strain evidence="11">Weybridge</strain>
    </source>
</reference>
<dbReference type="GeneID" id="25335251"/>
<dbReference type="SUPFAM" id="SSF103506">
    <property type="entry name" value="Mitochondrial carrier"/>
    <property type="match status" value="1"/>
</dbReference>
<organism evidence="11 12">
    <name type="scientific">Eimeria maxima</name>
    <name type="common">Coccidian parasite</name>
    <dbReference type="NCBI Taxonomy" id="5804"/>
    <lineage>
        <taxon>Eukaryota</taxon>
        <taxon>Sar</taxon>
        <taxon>Alveolata</taxon>
        <taxon>Apicomplexa</taxon>
        <taxon>Conoidasida</taxon>
        <taxon>Coccidia</taxon>
        <taxon>Eucoccidiorida</taxon>
        <taxon>Eimeriorina</taxon>
        <taxon>Eimeriidae</taxon>
        <taxon>Eimeria</taxon>
    </lineage>
</organism>
<evidence type="ECO:0000256" key="3">
    <source>
        <dbReference type="ARBA" id="ARBA00022448"/>
    </source>
</evidence>
<evidence type="ECO:0000256" key="5">
    <source>
        <dbReference type="ARBA" id="ARBA00022737"/>
    </source>
</evidence>
<dbReference type="AlphaFoldDB" id="U6MJN5"/>
<sequence>MHCSLPKTGEFQSLEAVDEEVENMPVFVSPIPIHPISTLARVSTVGEQLASTDPEALLPAWKRQLRRSKSNESRKRILHFLIPGVNRNATSGQLDSNDVDGHWMTQSANNSCKLNRADDAASAAALAAAVAATASPRMNDATHALLHTVAGAAGAVVAMAVVYPLDSLRTIQSVQGGSAWDVTKLHLRHGGWKRLYRGMKAALAGVIFSWGTYFFVYTLAKQKDKNRGPKAKTGTNLPMAIGAGICSTVISNPWLRSLAVWVANTRLKVDFSANSKQQGIFKMLIEILRKEGFRGWLAGIVPALVLVLNPAIQFTLYDHLRAKLMQLKQRWRTASREPSSNSLSSQHSSTGSLVSDRMLRIRVTPAESFLMGLAAKLAATLVTYPYLVVKTRAQSKVYNVKDYSSSVRSLIMILETEGLSGLFAGLPSKLTATLLSSAIMFTVYEQLLPLVVLLFRSLRVPTYRKRDVITQSD</sequence>
<dbReference type="InterPro" id="IPR018108">
    <property type="entry name" value="MCP_transmembrane"/>
</dbReference>
<dbReference type="GO" id="GO:0016020">
    <property type="term" value="C:membrane"/>
    <property type="evidence" value="ECO:0007669"/>
    <property type="project" value="UniProtKB-SubCell"/>
</dbReference>
<keyword evidence="7 8" id="KW-0472">Membrane</keyword>
<accession>U6MJN5</accession>
<proteinExistence type="inferred from homology"/>
<evidence type="ECO:0000256" key="6">
    <source>
        <dbReference type="ARBA" id="ARBA00022989"/>
    </source>
</evidence>
<feature type="repeat" description="Solcar" evidence="8">
    <location>
        <begin position="142"/>
        <end position="223"/>
    </location>
</feature>
<feature type="transmembrane region" description="Helical" evidence="10">
    <location>
        <begin position="201"/>
        <end position="220"/>
    </location>
</feature>
<dbReference type="OrthoDB" id="428293at2759"/>
<dbReference type="RefSeq" id="XP_013338515.1">
    <property type="nucleotide sequence ID" value="XM_013483061.1"/>
</dbReference>
<dbReference type="GO" id="GO:0006862">
    <property type="term" value="P:nucleotide transport"/>
    <property type="evidence" value="ECO:0007669"/>
    <property type="project" value="InterPro"/>
</dbReference>
<reference evidence="11" key="1">
    <citation type="submission" date="2013-10" db="EMBL/GenBank/DDBJ databases">
        <title>Genomic analysis of the causative agents of coccidiosis in chickens.</title>
        <authorList>
            <person name="Reid A.J."/>
            <person name="Blake D."/>
            <person name="Billington K."/>
            <person name="Browne H."/>
            <person name="Dunn M."/>
            <person name="Hung S."/>
            <person name="Kawahara F."/>
            <person name="Miranda-Saavedra D."/>
            <person name="Mourier T."/>
            <person name="Nagra H."/>
            <person name="Otto T.D."/>
            <person name="Rawlings N."/>
            <person name="Sanchez A."/>
            <person name="Sanders M."/>
            <person name="Subramaniam C."/>
            <person name="Tay Y."/>
            <person name="Dear P."/>
            <person name="Doerig C."/>
            <person name="Gruber A."/>
            <person name="Parkinson J."/>
            <person name="Shirley M."/>
            <person name="Wan K.L."/>
            <person name="Berriman M."/>
            <person name="Tomley F."/>
            <person name="Pain A."/>
        </authorList>
    </citation>
    <scope>NUCLEOTIDE SEQUENCE [LARGE SCALE GENOMIC DNA]</scope>
    <source>
        <strain evidence="11">Weybridge</strain>
    </source>
</reference>
<evidence type="ECO:0000313" key="12">
    <source>
        <dbReference type="Proteomes" id="UP000030763"/>
    </source>
</evidence>
<name>U6MJN5_EIMMA</name>
<evidence type="ECO:0000256" key="7">
    <source>
        <dbReference type="ARBA" id="ARBA00023136"/>
    </source>
</evidence>
<feature type="transmembrane region" description="Helical" evidence="10">
    <location>
        <begin position="296"/>
        <end position="317"/>
    </location>
</feature>
<evidence type="ECO:0000313" key="11">
    <source>
        <dbReference type="EMBL" id="CDJ61865.1"/>
    </source>
</evidence>
<dbReference type="InterPro" id="IPR044712">
    <property type="entry name" value="SLC25A32-like"/>
</dbReference>
<dbReference type="GO" id="GO:0055085">
    <property type="term" value="P:transmembrane transport"/>
    <property type="evidence" value="ECO:0007669"/>
    <property type="project" value="InterPro"/>
</dbReference>
<keyword evidence="12" id="KW-1185">Reference proteome</keyword>
<dbReference type="PANTHER" id="PTHR45683">
    <property type="entry name" value="MITOCHONDRIAL NICOTINAMIDE ADENINE DINUCLEOTIDE TRANSPORTER 1-RELATED-RELATED"/>
    <property type="match status" value="1"/>
</dbReference>
<keyword evidence="3 9" id="KW-0813">Transport</keyword>
<gene>
    <name evidence="11" type="ORF">EMWEY_00012650</name>
</gene>
<feature type="repeat" description="Solcar" evidence="8">
    <location>
        <begin position="235"/>
        <end position="323"/>
    </location>
</feature>
<keyword evidence="6 10" id="KW-1133">Transmembrane helix</keyword>
<comment type="similarity">
    <text evidence="2 9">Belongs to the mitochondrial carrier (TC 2.A.29) family.</text>
</comment>
<dbReference type="VEuPathDB" id="ToxoDB:EMWEY_00012650"/>
<feature type="transmembrane region" description="Helical" evidence="10">
    <location>
        <begin position="144"/>
        <end position="165"/>
    </location>
</feature>
<dbReference type="Proteomes" id="UP000030763">
    <property type="component" value="Unassembled WGS sequence"/>
</dbReference>
<feature type="repeat" description="Solcar" evidence="8">
    <location>
        <begin position="363"/>
        <end position="450"/>
    </location>
</feature>
<evidence type="ECO:0000256" key="10">
    <source>
        <dbReference type="SAM" id="Phobius"/>
    </source>
</evidence>
<evidence type="ECO:0000256" key="4">
    <source>
        <dbReference type="ARBA" id="ARBA00022692"/>
    </source>
</evidence>
<dbReference type="PROSITE" id="PS50920">
    <property type="entry name" value="SOLCAR"/>
    <property type="match status" value="3"/>
</dbReference>
<evidence type="ECO:0000256" key="8">
    <source>
        <dbReference type="PROSITE-ProRule" id="PRU00282"/>
    </source>
</evidence>
<comment type="subcellular location">
    <subcellularLocation>
        <location evidence="1">Membrane</location>
        <topology evidence="1">Multi-pass membrane protein</topology>
    </subcellularLocation>
</comment>
<keyword evidence="5" id="KW-0677">Repeat</keyword>
<dbReference type="EMBL" id="HG722255">
    <property type="protein sequence ID" value="CDJ61865.1"/>
    <property type="molecule type" value="Genomic_DNA"/>
</dbReference>
<dbReference type="InterPro" id="IPR023395">
    <property type="entry name" value="MCP_dom_sf"/>
</dbReference>
<dbReference type="OMA" id="QFMMYEL"/>
<dbReference type="Gene3D" id="1.50.40.10">
    <property type="entry name" value="Mitochondrial carrier domain"/>
    <property type="match status" value="2"/>
</dbReference>
<protein>
    <submittedName>
        <fullName evidence="11">Peroxisomal membrane protein, putative</fullName>
    </submittedName>
</protein>
<dbReference type="Pfam" id="PF00153">
    <property type="entry name" value="Mito_carr"/>
    <property type="match status" value="3"/>
</dbReference>
<keyword evidence="4 8" id="KW-0812">Transmembrane</keyword>
<evidence type="ECO:0000256" key="2">
    <source>
        <dbReference type="ARBA" id="ARBA00006375"/>
    </source>
</evidence>
<feature type="transmembrane region" description="Helical" evidence="10">
    <location>
        <begin position="368"/>
        <end position="389"/>
    </location>
</feature>
<evidence type="ECO:0000256" key="1">
    <source>
        <dbReference type="ARBA" id="ARBA00004141"/>
    </source>
</evidence>